<evidence type="ECO:0000256" key="2">
    <source>
        <dbReference type="ARBA" id="ARBA00023002"/>
    </source>
</evidence>
<dbReference type="EMBL" id="CP002199">
    <property type="protein sequence ID" value="ADN17638.1"/>
    <property type="molecule type" value="Genomic_DNA"/>
</dbReference>
<protein>
    <submittedName>
        <fullName evidence="6">Multicopper oxidase type 2</fullName>
    </submittedName>
</protein>
<keyword evidence="1" id="KW-0479">Metal-binding</keyword>
<dbReference type="InterPro" id="IPR011706">
    <property type="entry name" value="Cu-oxidase_C"/>
</dbReference>
<feature type="region of interest" description="Disordered" evidence="3">
    <location>
        <begin position="43"/>
        <end position="64"/>
    </location>
</feature>
<dbReference type="InterPro" id="IPR008972">
    <property type="entry name" value="Cupredoxin"/>
</dbReference>
<keyword evidence="6" id="KW-0614">Plasmid</keyword>
<dbReference type="KEGG" id="cyj:Cyan7822_5777"/>
<evidence type="ECO:0000256" key="3">
    <source>
        <dbReference type="SAM" id="MobiDB-lite"/>
    </source>
</evidence>
<accession>E0UL08</accession>
<reference evidence="7" key="1">
    <citation type="journal article" date="2011" name="MBio">
        <title>Novel metabolic attributes of the genus Cyanothece, comprising a group of unicellular nitrogen-fixing Cyanobacteria.</title>
        <authorList>
            <person name="Bandyopadhyay A."/>
            <person name="Elvitigala T."/>
            <person name="Welsh E."/>
            <person name="Stockel J."/>
            <person name="Liberton M."/>
            <person name="Min H."/>
            <person name="Sherman L.A."/>
            <person name="Pakrasi H.B."/>
        </authorList>
    </citation>
    <scope>NUCLEOTIDE SEQUENCE [LARGE SCALE GENOMIC DNA]</scope>
    <source>
        <strain evidence="7">PCC 7822</strain>
        <plasmid evidence="7">Cy782201</plasmid>
    </source>
</reference>
<dbReference type="PANTHER" id="PTHR11709">
    <property type="entry name" value="MULTI-COPPER OXIDASE"/>
    <property type="match status" value="1"/>
</dbReference>
<dbReference type="InterPro" id="IPR033138">
    <property type="entry name" value="Cu_oxidase_CS"/>
</dbReference>
<dbReference type="InterPro" id="IPR011707">
    <property type="entry name" value="Cu-oxidase-like_N"/>
</dbReference>
<dbReference type="Pfam" id="PF07731">
    <property type="entry name" value="Cu-oxidase_2"/>
    <property type="match status" value="1"/>
</dbReference>
<proteinExistence type="predicted"/>
<evidence type="ECO:0000259" key="5">
    <source>
        <dbReference type="Pfam" id="PF07732"/>
    </source>
</evidence>
<sequence length="753" mass="84697">MLKKFEKREQALGFYVSTSTKLIVAALIMVQIMIFSAQPAQAQEVPTSPNGQNSPGSTVEQKSNQFRIIRKIKNPPIAQTRRAKNYEKVYDLNIEYTQSQLFNPRTGKYDQVKLRSYTDANAKPSLAESSDQKKGIYVAPQVIVSPGDTVRMNLNNLLSQDYTCQDSIAKEKDVNNPHCFNGTNLHTHGLWISPVGNSDNVLVSINPGVKFQYEFNIPLDHPAGTFWYHPHRHGATALQVSSGMVGALIVKGDRLPSKNVNGKYTKGDIDVLLQEKQSDELGAPIGPMKENVLVLQQIQYACLDENGNIKVIKDSGGKILAWDCKSDDSDPKNNDTGVIEFYKDPTGNGLSKAASWQESKRFTSINGLIWPTFETEAGKIERWRLIHGGIRNTIRLKFFPAKSTLISEEPINNNTTNSPSINQYIQENCELDKPPIPFHVIANDGLTRSKARETNESILQGGYRIDALVVFPKAGSYCVVDDQTQASGSISQNPEQVQLLAKVKVDQPTTTSHDILSNLAKPTNSQESIIHRYLKKRLIESAKLAFRGEVKEVVIKNLKDELSLSPFIWYPDIEENEVTGHQELAFYIDTNNANKVLFEVSNGIRTRFNPQPYDPKRIDRQLELDGVDEWTLQSYFGSHPFHIHVNPFQIVKILDPTGKDVTAEGKLDNLERGKNNQQIIDPEYAGFKGVWKDTLWIKSLNSPTSPRGGAYTIVVRTRYKRYIGEFVLHCHILDHEDQGMMENVNIVMPNQVF</sequence>
<evidence type="ECO:0000259" key="4">
    <source>
        <dbReference type="Pfam" id="PF07731"/>
    </source>
</evidence>
<dbReference type="PROSITE" id="PS00079">
    <property type="entry name" value="MULTICOPPER_OXIDASE1"/>
    <property type="match status" value="1"/>
</dbReference>
<evidence type="ECO:0000313" key="6">
    <source>
        <dbReference type="EMBL" id="ADN17638.1"/>
    </source>
</evidence>
<dbReference type="Pfam" id="PF07732">
    <property type="entry name" value="Cu-oxidase_3"/>
    <property type="match status" value="1"/>
</dbReference>
<dbReference type="HOGENOM" id="CLU_009100_3_0_3"/>
<feature type="domain" description="Plastocyanin-like" evidence="5">
    <location>
        <begin position="180"/>
        <end position="252"/>
    </location>
</feature>
<keyword evidence="2" id="KW-0560">Oxidoreductase</keyword>
<dbReference type="PROSITE" id="PS00080">
    <property type="entry name" value="MULTICOPPER_OXIDASE2"/>
    <property type="match status" value="1"/>
</dbReference>
<feature type="domain" description="Plastocyanin-like" evidence="4">
    <location>
        <begin position="591"/>
        <end position="744"/>
    </location>
</feature>
<keyword evidence="7" id="KW-1185">Reference proteome</keyword>
<dbReference type="AlphaFoldDB" id="E0UL08"/>
<dbReference type="Proteomes" id="UP000008206">
    <property type="component" value="Plasmid Cy782201"/>
</dbReference>
<evidence type="ECO:0000313" key="7">
    <source>
        <dbReference type="Proteomes" id="UP000008206"/>
    </source>
</evidence>
<dbReference type="CDD" id="cd13900">
    <property type="entry name" value="CuRO_3_Tth-MCO_like"/>
    <property type="match status" value="1"/>
</dbReference>
<gene>
    <name evidence="6" type="ordered locus">Cyan7822_5777</name>
</gene>
<dbReference type="GO" id="GO:0016491">
    <property type="term" value="F:oxidoreductase activity"/>
    <property type="evidence" value="ECO:0007669"/>
    <property type="project" value="UniProtKB-KW"/>
</dbReference>
<dbReference type="InterPro" id="IPR002355">
    <property type="entry name" value="Cu_oxidase_Cu_BS"/>
</dbReference>
<name>E0UL08_GLOV7</name>
<dbReference type="PANTHER" id="PTHR11709:SF518">
    <property type="entry name" value="MULTICOPPER OXIDASE"/>
    <property type="match status" value="1"/>
</dbReference>
<dbReference type="CDD" id="cd13853">
    <property type="entry name" value="CuRO_1_Tth-MCO_like"/>
    <property type="match status" value="1"/>
</dbReference>
<organism evidence="6 7">
    <name type="scientific">Gloeothece verrucosa (strain PCC 7822)</name>
    <name type="common">Cyanothece sp. (strain PCC 7822)</name>
    <dbReference type="NCBI Taxonomy" id="497965"/>
    <lineage>
        <taxon>Bacteria</taxon>
        <taxon>Bacillati</taxon>
        <taxon>Cyanobacteriota</taxon>
        <taxon>Cyanophyceae</taxon>
        <taxon>Oscillatoriophycideae</taxon>
        <taxon>Chroococcales</taxon>
        <taxon>Aphanothecaceae</taxon>
        <taxon>Gloeothece</taxon>
        <taxon>Gloeothece verrucosa</taxon>
    </lineage>
</organism>
<evidence type="ECO:0000256" key="1">
    <source>
        <dbReference type="ARBA" id="ARBA00022723"/>
    </source>
</evidence>
<dbReference type="InterPro" id="IPR045087">
    <property type="entry name" value="Cu-oxidase_fam"/>
</dbReference>
<dbReference type="SUPFAM" id="SSF49503">
    <property type="entry name" value="Cupredoxins"/>
    <property type="match status" value="2"/>
</dbReference>
<dbReference type="GO" id="GO:0005507">
    <property type="term" value="F:copper ion binding"/>
    <property type="evidence" value="ECO:0007669"/>
    <property type="project" value="InterPro"/>
</dbReference>
<dbReference type="Gene3D" id="2.60.40.420">
    <property type="entry name" value="Cupredoxins - blue copper proteins"/>
    <property type="match status" value="3"/>
</dbReference>
<geneLocation type="plasmid" evidence="6 7">
    <name>Cy782201</name>
</geneLocation>